<accession>A0A1C5AJ68</accession>
<keyword evidence="2" id="KW-1185">Reference proteome</keyword>
<dbReference type="Proteomes" id="UP000198551">
    <property type="component" value="Unassembled WGS sequence"/>
</dbReference>
<protein>
    <recommendedName>
        <fullName evidence="3">Helix-turn-helix domain-containing protein</fullName>
    </recommendedName>
</protein>
<evidence type="ECO:0000313" key="1">
    <source>
        <dbReference type="EMBL" id="SCF45275.1"/>
    </source>
</evidence>
<reference evidence="2" key="1">
    <citation type="submission" date="2016-06" db="EMBL/GenBank/DDBJ databases">
        <authorList>
            <person name="Varghese N."/>
        </authorList>
    </citation>
    <scope>NUCLEOTIDE SEQUENCE [LARGE SCALE GENOMIC DNA]</scope>
    <source>
        <strain evidence="2">DSM 45555</strain>
    </source>
</reference>
<evidence type="ECO:0008006" key="3">
    <source>
        <dbReference type="Google" id="ProtNLM"/>
    </source>
</evidence>
<evidence type="ECO:0000313" key="2">
    <source>
        <dbReference type="Proteomes" id="UP000198551"/>
    </source>
</evidence>
<gene>
    <name evidence="1" type="ORF">GA0070215_13332</name>
</gene>
<name>A0A1C5AJ68_9ACTN</name>
<proteinExistence type="predicted"/>
<organism evidence="1 2">
    <name type="scientific">Micromonospora marina</name>
    <dbReference type="NCBI Taxonomy" id="307120"/>
    <lineage>
        <taxon>Bacteria</taxon>
        <taxon>Bacillati</taxon>
        <taxon>Actinomycetota</taxon>
        <taxon>Actinomycetes</taxon>
        <taxon>Micromonosporales</taxon>
        <taxon>Micromonosporaceae</taxon>
        <taxon>Micromonospora</taxon>
    </lineage>
</organism>
<dbReference type="AlphaFoldDB" id="A0A1C5AJ68"/>
<sequence>MSTTTAVGRGAEPAGSRDVWTMEAVRALGTTTDVETAGSVLGIGRTKAYALAKAGQFPVRVLRVGRRYLVPVPAILKLLDLE</sequence>
<dbReference type="EMBL" id="FMCV01000033">
    <property type="protein sequence ID" value="SCF45275.1"/>
    <property type="molecule type" value="Genomic_DNA"/>
</dbReference>